<dbReference type="Proteomes" id="UP001178461">
    <property type="component" value="Chromosome 3"/>
</dbReference>
<feature type="region of interest" description="Disordered" evidence="1">
    <location>
        <begin position="127"/>
        <end position="204"/>
    </location>
</feature>
<dbReference type="EMBL" id="OX395128">
    <property type="protein sequence ID" value="CAI5769979.1"/>
    <property type="molecule type" value="Genomic_DNA"/>
</dbReference>
<feature type="compositionally biased region" description="Low complexity" evidence="1">
    <location>
        <begin position="146"/>
        <end position="204"/>
    </location>
</feature>
<protein>
    <submittedName>
        <fullName evidence="2">Uncharacterized protein</fullName>
    </submittedName>
</protein>
<organism evidence="2 3">
    <name type="scientific">Podarcis lilfordi</name>
    <name type="common">Lilford's wall lizard</name>
    <dbReference type="NCBI Taxonomy" id="74358"/>
    <lineage>
        <taxon>Eukaryota</taxon>
        <taxon>Metazoa</taxon>
        <taxon>Chordata</taxon>
        <taxon>Craniata</taxon>
        <taxon>Vertebrata</taxon>
        <taxon>Euteleostomi</taxon>
        <taxon>Lepidosauria</taxon>
        <taxon>Squamata</taxon>
        <taxon>Bifurcata</taxon>
        <taxon>Unidentata</taxon>
        <taxon>Episquamata</taxon>
        <taxon>Laterata</taxon>
        <taxon>Lacertibaenia</taxon>
        <taxon>Lacertidae</taxon>
        <taxon>Podarcis</taxon>
    </lineage>
</organism>
<dbReference type="AlphaFoldDB" id="A0AA35K3C9"/>
<proteinExistence type="predicted"/>
<evidence type="ECO:0000313" key="3">
    <source>
        <dbReference type="Proteomes" id="UP001178461"/>
    </source>
</evidence>
<evidence type="ECO:0000313" key="2">
    <source>
        <dbReference type="EMBL" id="CAI5769979.1"/>
    </source>
</evidence>
<reference evidence="2" key="1">
    <citation type="submission" date="2022-12" db="EMBL/GenBank/DDBJ databases">
        <authorList>
            <person name="Alioto T."/>
            <person name="Alioto T."/>
            <person name="Gomez Garrido J."/>
        </authorList>
    </citation>
    <scope>NUCLEOTIDE SEQUENCE</scope>
</reference>
<sequence length="246" mass="27068">MRTTKGDISWRDLGKGYLDSCLFKKKPHWLIMASWVISLVDLQLLRIRGPEIQNFGAAQEYILTVQGANKRREEMVGFGASGIQLSKELKQNSTVKFLQGRVKGLVQLRLWHRLALILRQQEVSLVSSPPNRAAPGRRRKRARETAGSSWSRRARGRSSGVQEAAFAAHPPAAQARCGSRSSSSSSSGRARSRGASTARPAAATRVPSLPVSFACEEGKRRGEREAAAAATEKHIFWNGAYEQIST</sequence>
<name>A0AA35K3C9_9SAUR</name>
<gene>
    <name evidence="2" type="ORF">PODLI_1B028264</name>
</gene>
<keyword evidence="3" id="KW-1185">Reference proteome</keyword>
<accession>A0AA35K3C9</accession>
<evidence type="ECO:0000256" key="1">
    <source>
        <dbReference type="SAM" id="MobiDB-lite"/>
    </source>
</evidence>